<evidence type="ECO:0000313" key="13">
    <source>
        <dbReference type="Proteomes" id="UP001256547"/>
    </source>
</evidence>
<dbReference type="Gene3D" id="3.30.390.30">
    <property type="match status" value="1"/>
</dbReference>
<organism evidence="11 12">
    <name type="scientific">Enterococcus dongliensis</name>
    <dbReference type="NCBI Taxonomy" id="2559925"/>
    <lineage>
        <taxon>Bacteria</taxon>
        <taxon>Bacillati</taxon>
        <taxon>Bacillota</taxon>
        <taxon>Bacilli</taxon>
        <taxon>Lactobacillales</taxon>
        <taxon>Enterococcaceae</taxon>
        <taxon>Enterococcus</taxon>
    </lineage>
</organism>
<dbReference type="GO" id="GO:0016491">
    <property type="term" value="F:oxidoreductase activity"/>
    <property type="evidence" value="ECO:0007669"/>
    <property type="project" value="UniProtKB-KW"/>
</dbReference>
<sequence length="444" mass="49824">MKIVIIGASHGGIAAAKSLCSLANDNEIFLIDRKPIHALGYISSGINLHFQEIIHELTEVTTDVQPLIDLGVKLMTEYEVTDIDPTNHQLILKKEQEEILFYDKLILAMGSSPTNIKILIDAENAFTYKGLEESQQVLDSLEKAQEVAIFGAGYIGLELANVLAKTGRKVHLVDNMPMILSRYFDTNMIEEVQQALATQGIYFYPNEFLIDYQKNNNQVEKICLLSKTITADTVIFPSQAQPNTEFLRDKVALNDDDTVVVDDYLQTSEPDIYAIGDIVPISYSETMHVFMPLVTRAVHMARAAALTLIGHPTSFDRKNKVSATKIMDYFLGSVGVTEEEAPFLDMNVQSVQAKICLTPTYVAQQKTAKVKLIYQKDTLEIIGAQLVSKEYLLQDLNLLSVLIHDKKTITELAVENFCFVPQFTPHFHYLNELALQVLQEDNRC</sequence>
<dbReference type="PRINTS" id="PR00368">
    <property type="entry name" value="FADPNR"/>
</dbReference>
<evidence type="ECO:0000256" key="3">
    <source>
        <dbReference type="ARBA" id="ARBA00022630"/>
    </source>
</evidence>
<dbReference type="PANTHER" id="PTHR43429">
    <property type="entry name" value="PYRIDINE NUCLEOTIDE-DISULFIDE OXIDOREDUCTASE DOMAIN-CONTAINING"/>
    <property type="match status" value="1"/>
</dbReference>
<keyword evidence="5" id="KW-0560">Oxidoreductase</keyword>
<keyword evidence="13" id="KW-1185">Reference proteome</keyword>
<evidence type="ECO:0000256" key="5">
    <source>
        <dbReference type="ARBA" id="ARBA00023002"/>
    </source>
</evidence>
<feature type="domain" description="FAD/NAD(P)-binding" evidence="9">
    <location>
        <begin position="1"/>
        <end position="297"/>
    </location>
</feature>
<evidence type="ECO:0000256" key="6">
    <source>
        <dbReference type="ARBA" id="ARBA00023097"/>
    </source>
</evidence>
<comment type="similarity">
    <text evidence="2">Belongs to the class-III pyridine nucleotide-disulfide oxidoreductase family.</text>
</comment>
<dbReference type="PRINTS" id="PR00411">
    <property type="entry name" value="PNDRDTASEI"/>
</dbReference>
<dbReference type="Gene3D" id="3.50.50.60">
    <property type="entry name" value="FAD/NAD(P)-binding domain"/>
    <property type="match status" value="2"/>
</dbReference>
<keyword evidence="4" id="KW-0274">FAD</keyword>
<dbReference type="Pfam" id="PF02852">
    <property type="entry name" value="Pyr_redox_dim"/>
    <property type="match status" value="1"/>
</dbReference>
<keyword evidence="7" id="KW-0676">Redox-active center</keyword>
<dbReference type="Proteomes" id="UP001256547">
    <property type="component" value="Unassembled WGS sequence"/>
</dbReference>
<proteinExistence type="inferred from homology"/>
<reference evidence="11 13" key="1">
    <citation type="submission" date="2023-03" db="EMBL/GenBank/DDBJ databases">
        <authorList>
            <person name="Shen W."/>
            <person name="Cai J."/>
        </authorList>
    </citation>
    <scope>NUCLEOTIDE SEQUENCE</scope>
    <source>
        <strain evidence="11">P55-2</strain>
        <strain evidence="10 13">P72-2</strain>
    </source>
</reference>
<evidence type="ECO:0000313" key="11">
    <source>
        <dbReference type="EMBL" id="MDT2636283.1"/>
    </source>
</evidence>
<keyword evidence="3" id="KW-0285">Flavoprotein</keyword>
<dbReference type="EMBL" id="JARPYR010000002">
    <property type="protein sequence ID" value="MDT2595671.1"/>
    <property type="molecule type" value="Genomic_DNA"/>
</dbReference>
<dbReference type="PANTHER" id="PTHR43429:SF1">
    <property type="entry name" value="NAD(P)H SULFUR OXIDOREDUCTASE (COA-DEPENDENT)"/>
    <property type="match status" value="1"/>
</dbReference>
<dbReference type="InterPro" id="IPR016156">
    <property type="entry name" value="FAD/NAD-linked_Rdtase_dimer_sf"/>
</dbReference>
<dbReference type="RefSeq" id="WP_137603219.1">
    <property type="nucleotide sequence ID" value="NZ_JARPYR010000002.1"/>
</dbReference>
<dbReference type="InterPro" id="IPR050260">
    <property type="entry name" value="FAD-bd_OxRdtase"/>
</dbReference>
<dbReference type="Pfam" id="PF07992">
    <property type="entry name" value="Pyr_redox_2"/>
    <property type="match status" value="1"/>
</dbReference>
<dbReference type="Proteomes" id="UP001245561">
    <property type="component" value="Unassembled WGS sequence"/>
</dbReference>
<accession>A0AAW8TE01</accession>
<evidence type="ECO:0000313" key="12">
    <source>
        <dbReference type="Proteomes" id="UP001245561"/>
    </source>
</evidence>
<evidence type="ECO:0000256" key="4">
    <source>
        <dbReference type="ARBA" id="ARBA00022827"/>
    </source>
</evidence>
<comment type="caution">
    <text evidence="11">The sequence shown here is derived from an EMBL/GenBank/DDBJ whole genome shotgun (WGS) entry which is preliminary data.</text>
</comment>
<dbReference type="EMBL" id="JARPYT010000002">
    <property type="protein sequence ID" value="MDT2636283.1"/>
    <property type="molecule type" value="Genomic_DNA"/>
</dbReference>
<comment type="cofactor">
    <cofactor evidence="1">
        <name>FAD</name>
        <dbReference type="ChEBI" id="CHEBI:57692"/>
    </cofactor>
</comment>
<dbReference type="InterPro" id="IPR023753">
    <property type="entry name" value="FAD/NAD-binding_dom"/>
</dbReference>
<dbReference type="InterPro" id="IPR004099">
    <property type="entry name" value="Pyr_nucl-diS_OxRdtase_dimer"/>
</dbReference>
<evidence type="ECO:0000259" key="9">
    <source>
        <dbReference type="Pfam" id="PF07992"/>
    </source>
</evidence>
<protein>
    <submittedName>
        <fullName evidence="11">FAD-dependent oxidoreductase</fullName>
    </submittedName>
</protein>
<keyword evidence="6" id="KW-0558">Oxidation</keyword>
<evidence type="ECO:0000259" key="8">
    <source>
        <dbReference type="Pfam" id="PF02852"/>
    </source>
</evidence>
<evidence type="ECO:0000256" key="7">
    <source>
        <dbReference type="ARBA" id="ARBA00023284"/>
    </source>
</evidence>
<feature type="domain" description="Pyridine nucleotide-disulphide oxidoreductase dimerisation" evidence="8">
    <location>
        <begin position="322"/>
        <end position="425"/>
    </location>
</feature>
<name>A0AAW8TE01_9ENTE</name>
<gene>
    <name evidence="11" type="ORF">P7D36_01990</name>
    <name evidence="10" type="ORF">P7D39_01300</name>
</gene>
<evidence type="ECO:0000256" key="1">
    <source>
        <dbReference type="ARBA" id="ARBA00001974"/>
    </source>
</evidence>
<evidence type="ECO:0000313" key="10">
    <source>
        <dbReference type="EMBL" id="MDT2595671.1"/>
    </source>
</evidence>
<dbReference type="AlphaFoldDB" id="A0AAW8TE01"/>
<dbReference type="SUPFAM" id="SSF55424">
    <property type="entry name" value="FAD/NAD-linked reductases, dimerisation (C-terminal) domain"/>
    <property type="match status" value="1"/>
</dbReference>
<evidence type="ECO:0000256" key="2">
    <source>
        <dbReference type="ARBA" id="ARBA00009130"/>
    </source>
</evidence>
<dbReference type="SUPFAM" id="SSF51905">
    <property type="entry name" value="FAD/NAD(P)-binding domain"/>
    <property type="match status" value="1"/>
</dbReference>
<dbReference type="InterPro" id="IPR036188">
    <property type="entry name" value="FAD/NAD-bd_sf"/>
</dbReference>